<dbReference type="OrthoDB" id="108903at2"/>
<dbReference type="InterPro" id="IPR011042">
    <property type="entry name" value="6-blade_b-propeller_TolB-like"/>
</dbReference>
<evidence type="ECO:0000313" key="3">
    <source>
        <dbReference type="EMBL" id="ADW71527.1"/>
    </source>
</evidence>
<dbReference type="GO" id="GO:0004252">
    <property type="term" value="F:serine-type endopeptidase activity"/>
    <property type="evidence" value="ECO:0007669"/>
    <property type="project" value="TreeGrafter"/>
</dbReference>
<dbReference type="Gene3D" id="3.40.50.1820">
    <property type="entry name" value="alpha/beta hydrolase"/>
    <property type="match status" value="1"/>
</dbReference>
<dbReference type="PANTHER" id="PTHR42776">
    <property type="entry name" value="SERINE PEPTIDASE S9 FAMILY MEMBER"/>
    <property type="match status" value="1"/>
</dbReference>
<dbReference type="Proteomes" id="UP000000343">
    <property type="component" value="Plasmid pACIX905"/>
</dbReference>
<dbReference type="SUPFAM" id="SSF53474">
    <property type="entry name" value="alpha/beta-Hydrolases"/>
    <property type="match status" value="1"/>
</dbReference>
<evidence type="ECO:0000259" key="2">
    <source>
        <dbReference type="Pfam" id="PF00326"/>
    </source>
</evidence>
<dbReference type="RefSeq" id="WP_013573246.1">
    <property type="nucleotide sequence ID" value="NC_015060.1"/>
</dbReference>
<dbReference type="HOGENOM" id="CLU_008615_3_1_0"/>
<gene>
    <name evidence="3" type="ordered locus">AciX9_4597</name>
</gene>
<dbReference type="InterPro" id="IPR001375">
    <property type="entry name" value="Peptidase_S9_cat"/>
</dbReference>
<evidence type="ECO:0000313" key="4">
    <source>
        <dbReference type="Proteomes" id="UP000000343"/>
    </source>
</evidence>
<dbReference type="GO" id="GO:0006508">
    <property type="term" value="P:proteolysis"/>
    <property type="evidence" value="ECO:0007669"/>
    <property type="project" value="InterPro"/>
</dbReference>
<dbReference type="SUPFAM" id="SSF82171">
    <property type="entry name" value="DPP6 N-terminal domain-like"/>
    <property type="match status" value="1"/>
</dbReference>
<dbReference type="InterPro" id="IPR029058">
    <property type="entry name" value="AB_hydrolase_fold"/>
</dbReference>
<geneLocation type="plasmid" evidence="3 4">
    <name>pACIX905</name>
</geneLocation>
<dbReference type="KEGG" id="acm:AciX9_4597"/>
<organism evidence="4">
    <name type="scientific">Granulicella tundricola (strain ATCC BAA-1859 / DSM 23138 / MP5ACTX9)</name>
    <dbReference type="NCBI Taxonomy" id="1198114"/>
    <lineage>
        <taxon>Bacteria</taxon>
        <taxon>Pseudomonadati</taxon>
        <taxon>Acidobacteriota</taxon>
        <taxon>Terriglobia</taxon>
        <taxon>Terriglobales</taxon>
        <taxon>Acidobacteriaceae</taxon>
        <taxon>Granulicella</taxon>
    </lineage>
</organism>
<dbReference type="Pfam" id="PF00326">
    <property type="entry name" value="Peptidase_S9"/>
    <property type="match status" value="1"/>
</dbReference>
<feature type="domain" description="Peptidase S9 prolyl oligopeptidase catalytic" evidence="2">
    <location>
        <begin position="397"/>
        <end position="607"/>
    </location>
</feature>
<sequence>MTSDALSPLIPRSAIFADPEMAYAQLSPNGNMLAYLAPVEGKVGVWVRTIGQENDRVVARDALRPIPWAQWQGDGQHVLYLQDSRGDENYHLFRVGLLGHEPMDLTPVPGARALPLAIDFRYPDEGLITMNARTPSLMDVHRVNFATGSNLLDIENPGDVQLWLADNMLQVRAAVAQIAGGNFAIRVRDVAGSEWRVLDEIAFADGRPRLVAFSPDNRFLYAITAKNANADRLVQYELSSGAVATRFEDPAYDVVKVYIEPDTREIGAAAVLRDRLVWTPLSDSWALSLKSFEALDAGEFSIASGTKNGDPLILQCQSDTSPEKYFLYSRETCHATLLFHCRPNLLIYTLAAMKPITFSAGDGLRLSGYLTLPVGLEPQGLPTVLYVHGGPWHRDRWGFDPVVQWLANRGYAVLQVNFRGSTGYGKAFLNAGNREWAGAMRTDLLDARDWAIKAGYADPARCAIFGMSYGGYATLTALAWTPDAFRCGIDVVGPSDLTTFLASIPPYWEPMRKLLEERVGDEDAFLKSQSPLYRVSSISAPLLIAQGANDPRVKKRESDQIVQALRENGREVEYLIYENEGHGLAHQENLQHFAEVAESFLARHLGGRAEP</sequence>
<accession>E8X7U3</accession>
<evidence type="ECO:0000256" key="1">
    <source>
        <dbReference type="ARBA" id="ARBA00022801"/>
    </source>
</evidence>
<dbReference type="EMBL" id="CP002485">
    <property type="protein sequence ID" value="ADW71527.1"/>
    <property type="molecule type" value="Genomic_DNA"/>
</dbReference>
<dbReference type="Gene3D" id="2.120.10.30">
    <property type="entry name" value="TolB, C-terminal domain"/>
    <property type="match status" value="1"/>
</dbReference>
<name>E8X7U3_GRATM</name>
<keyword evidence="4" id="KW-1185">Reference proteome</keyword>
<keyword evidence="1" id="KW-0378">Hydrolase</keyword>
<proteinExistence type="predicted"/>
<keyword evidence="3" id="KW-0614">Plasmid</keyword>
<dbReference type="PANTHER" id="PTHR42776:SF27">
    <property type="entry name" value="DIPEPTIDYL PEPTIDASE FAMILY MEMBER 6"/>
    <property type="match status" value="1"/>
</dbReference>
<dbReference type="AlphaFoldDB" id="E8X7U3"/>
<reference evidence="4" key="1">
    <citation type="submission" date="2011-01" db="EMBL/GenBank/DDBJ databases">
        <title>Complete sequence of plasmid5 of Acidobacterium sp. MP5ACTX9.</title>
        <authorList>
            <consortium name="US DOE Joint Genome Institute"/>
            <person name="Lucas S."/>
            <person name="Copeland A."/>
            <person name="Lapidus A."/>
            <person name="Cheng J.-F."/>
            <person name="Goodwin L."/>
            <person name="Pitluck S."/>
            <person name="Teshima H."/>
            <person name="Detter J.C."/>
            <person name="Han C."/>
            <person name="Tapia R."/>
            <person name="Land M."/>
            <person name="Hauser L."/>
            <person name="Kyrpides N."/>
            <person name="Ivanova N."/>
            <person name="Ovchinnikova G."/>
            <person name="Pagani I."/>
            <person name="Rawat S.R."/>
            <person name="Mannisto M."/>
            <person name="Haggblom M.M."/>
            <person name="Woyke T."/>
        </authorList>
    </citation>
    <scope>NUCLEOTIDE SEQUENCE [LARGE SCALE GENOMIC DNA]</scope>
    <source>
        <strain evidence="4">MP5ACTX9</strain>
        <plasmid evidence="4">Plasmid pACIX905</plasmid>
    </source>
</reference>
<protein>
    <submittedName>
        <fullName evidence="3">Peptidase S9, prolyl oligopeptidase</fullName>
    </submittedName>
</protein>